<feature type="chain" id="PRO_5027714989" evidence="1">
    <location>
        <begin position="21"/>
        <end position="564"/>
    </location>
</feature>
<proteinExistence type="predicted"/>
<reference evidence="2" key="1">
    <citation type="submission" date="2020-01" db="EMBL/GenBank/DDBJ databases">
        <authorList>
            <person name="Meier V. D."/>
            <person name="Meier V D."/>
        </authorList>
    </citation>
    <scope>NUCLEOTIDE SEQUENCE</scope>
    <source>
        <strain evidence="2">HLG_WM_MAG_10</strain>
    </source>
</reference>
<sequence>MKKNSLIPFLILACIYGSNAQVPMLSNQGALISVKNNAFVSVQGKVQNDQNGTFHNSNEMYVSGDWENNANNEAFISSGEGIVHLNGIDQSIQGNSITRFYDLRLENLGIKYATLDVYVDGFLRLNDREFDVDTNTTHVFNPDLIAVEHTQSANGWGFVSSLENGGLLRHTNTTSAYFYPVGSNLGTARFRPVNISPATTRAAAFKVRMANVDPTIEAWDRTMTTLRVCEINPNFYHRISRTLGTEAATIEFLFDVAQDGLLDDIAQWTNTNVWDLAATGLTGTNTRYNLDTRTSTQAITGFSPNPFALARLSQETAISLASNPICSNDTTIVLATSNGAGFTSYDFYVDTFLVQSGPSDTYALTNVRVGEVPIWVVGSQGDCGDVSDTTLLTVYQGVVARAYSDTIIVAGTMANLLATGGDFYNWLPDTALSCNICAATTASPAQTTTYSVEVENMDGCKDTTSIVVEVRQDFNQIVFVPNVLTPNGDGFNDTWLIKNIQLFPKNSVKIVNRWGDLVFETNDYQNNWDGTYSGGNLPAGTYYYILEVGGQWGILKGDVTIIRE</sequence>
<name>A0A6S6T8B9_9BACT</name>
<keyword evidence="1" id="KW-0732">Signal</keyword>
<dbReference type="Pfam" id="PF13585">
    <property type="entry name" value="CHU_C"/>
    <property type="match status" value="1"/>
</dbReference>
<protein>
    <submittedName>
        <fullName evidence="2">Internalin, putative</fullName>
    </submittedName>
</protein>
<dbReference type="NCBIfam" id="TIGR04131">
    <property type="entry name" value="Bac_Flav_CTERM"/>
    <property type="match status" value="1"/>
</dbReference>
<evidence type="ECO:0000313" key="2">
    <source>
        <dbReference type="EMBL" id="CAA6815214.1"/>
    </source>
</evidence>
<dbReference type="AlphaFoldDB" id="A0A6S6T8B9"/>
<evidence type="ECO:0000256" key="1">
    <source>
        <dbReference type="SAM" id="SignalP"/>
    </source>
</evidence>
<organism evidence="2">
    <name type="scientific">uncultured Aureispira sp</name>
    <dbReference type="NCBI Taxonomy" id="1331704"/>
    <lineage>
        <taxon>Bacteria</taxon>
        <taxon>Pseudomonadati</taxon>
        <taxon>Bacteroidota</taxon>
        <taxon>Saprospiria</taxon>
        <taxon>Saprospirales</taxon>
        <taxon>Saprospiraceae</taxon>
        <taxon>Aureispira</taxon>
        <taxon>environmental samples</taxon>
    </lineage>
</organism>
<dbReference type="InterPro" id="IPR026341">
    <property type="entry name" value="T9SS_type_B"/>
</dbReference>
<accession>A0A6S6T8B9</accession>
<dbReference type="EMBL" id="CACVAQ010000225">
    <property type="protein sequence ID" value="CAA6815214.1"/>
    <property type="molecule type" value="Genomic_DNA"/>
</dbReference>
<feature type="signal peptide" evidence="1">
    <location>
        <begin position="1"/>
        <end position="20"/>
    </location>
</feature>
<gene>
    <name evidence="2" type="ORF">HELGO_WM41720</name>
</gene>